<name>A0A9N9YYY7_9HYPO</name>
<dbReference type="EMBL" id="CABFOC020000005">
    <property type="protein sequence ID" value="CAH0044427.1"/>
    <property type="molecule type" value="Genomic_DNA"/>
</dbReference>
<dbReference type="InterPro" id="IPR036770">
    <property type="entry name" value="Ankyrin_rpt-contain_sf"/>
</dbReference>
<feature type="compositionally biased region" description="Polar residues" evidence="1">
    <location>
        <begin position="78"/>
        <end position="88"/>
    </location>
</feature>
<keyword evidence="3" id="KW-1185">Reference proteome</keyword>
<evidence type="ECO:0000313" key="2">
    <source>
        <dbReference type="EMBL" id="CAH0044427.1"/>
    </source>
</evidence>
<organism evidence="2 3">
    <name type="scientific">Clonostachys solani</name>
    <dbReference type="NCBI Taxonomy" id="160281"/>
    <lineage>
        <taxon>Eukaryota</taxon>
        <taxon>Fungi</taxon>
        <taxon>Dikarya</taxon>
        <taxon>Ascomycota</taxon>
        <taxon>Pezizomycotina</taxon>
        <taxon>Sordariomycetes</taxon>
        <taxon>Hypocreomycetidae</taxon>
        <taxon>Hypocreales</taxon>
        <taxon>Bionectriaceae</taxon>
        <taxon>Clonostachys</taxon>
    </lineage>
</organism>
<proteinExistence type="predicted"/>
<sequence>MSPTKNTSAENKREAAGTIPSESLAAESYREGGAYASNVGAHLEGSNTSTSKKKSESRKLDAAPSTGYRKEPQDESYENPNARNTGRSENMPESYAGEAPSYVNSQYVDTHGPKGKNLHEGFDDSGTRDGIQAAMNAKIGSKNDPSRLAESKIELRNNANPRAANEGSLSLETNELLHLALIHCLIVRGVKRGVRLRLVCKQFDDMFMPALYQSHILDSFSAPYVGWEWWSRKNSCGSIKLWHGYLVFRVLGERSPDVGRFIEIRNAAKALSRLSGGALSLDEAVHGFCWLALEVGTNCPGERQLWLKGDGRECWVIYPDQYHPPTVERALERQSGSSQRTPSSNAQLDLLCGAAYFNLVSVAEDLLQQSHGLSVRPSPPPISEVPKCQHGQSRMDMCYDRAFSPTPTMYDFIMNTFPDIHDEDRRIGSRRRDEVARYARDGNLEMVRHLMSASTKVHRGGFVRLANPLYRACQGGYDDIVEFLVGRNA</sequence>
<feature type="region of interest" description="Disordered" evidence="1">
    <location>
        <begin position="37"/>
        <end position="129"/>
    </location>
</feature>
<feature type="compositionally biased region" description="Basic and acidic residues" evidence="1">
    <location>
        <begin position="117"/>
        <end position="127"/>
    </location>
</feature>
<evidence type="ECO:0000256" key="1">
    <source>
        <dbReference type="SAM" id="MobiDB-lite"/>
    </source>
</evidence>
<comment type="caution">
    <text evidence="2">The sequence shown here is derived from an EMBL/GenBank/DDBJ whole genome shotgun (WGS) entry which is preliminary data.</text>
</comment>
<reference evidence="2" key="1">
    <citation type="submission" date="2021-10" db="EMBL/GenBank/DDBJ databases">
        <authorList>
            <person name="Piombo E."/>
        </authorList>
    </citation>
    <scope>NUCLEOTIDE SEQUENCE</scope>
</reference>
<dbReference type="Proteomes" id="UP000775872">
    <property type="component" value="Unassembled WGS sequence"/>
</dbReference>
<dbReference type="SUPFAM" id="SSF48403">
    <property type="entry name" value="Ankyrin repeat"/>
    <property type="match status" value="1"/>
</dbReference>
<accession>A0A9N9YYY7</accession>
<feature type="region of interest" description="Disordered" evidence="1">
    <location>
        <begin position="1"/>
        <end position="25"/>
    </location>
</feature>
<protein>
    <submittedName>
        <fullName evidence="2">Uncharacterized protein</fullName>
    </submittedName>
</protein>
<dbReference type="OrthoDB" id="5383057at2759"/>
<dbReference type="AlphaFoldDB" id="A0A9N9YYY7"/>
<gene>
    <name evidence="2" type="ORF">CSOL1703_00010171</name>
</gene>
<evidence type="ECO:0000313" key="3">
    <source>
        <dbReference type="Proteomes" id="UP000775872"/>
    </source>
</evidence>